<dbReference type="EMBL" id="MN740349">
    <property type="protein sequence ID" value="QHU01777.1"/>
    <property type="molecule type" value="Genomic_DNA"/>
</dbReference>
<organism evidence="1">
    <name type="scientific">viral metagenome</name>
    <dbReference type="NCBI Taxonomy" id="1070528"/>
    <lineage>
        <taxon>unclassified sequences</taxon>
        <taxon>metagenomes</taxon>
        <taxon>organismal metagenomes</taxon>
    </lineage>
</organism>
<protein>
    <submittedName>
        <fullName evidence="1">Uncharacterized protein</fullName>
    </submittedName>
</protein>
<proteinExistence type="predicted"/>
<sequence length="520" mass="58698">MASAVFTKRNSIPLSADELKKCALKHTILKSQFDLLQLETPDEPIIHTNQHFAGVEILKRYSQNPHLLLCMALGYTQCGKTGVMLSCIKEFTNVDVTPVPVDNIFIITGLSSCEWKTQTQARLPECLKGNVLHRQDLKKALPERTSGKHNILILIDEVQVACGSKQSVSKILSDMGFMDFGFLCEHDIKIVEFSATPNGTSLDSAKWDIHSEEVYIEPGVGYVGCKDLKEQGRIIGCKHLSGPNALDSVIEISKCVSDHFPEPRYHFIRTKVGGTQDETIKIFKEVFPDGEMKKYDQSNPIDIDVLLEVKPEKHTFIFLKEMARCAKTFKKLHIGIWYERRAVQMMDDVVVQGLLGRATGYDDNGDSIIFSDMDSVDRYLDLFDSKFSKECPWKSNSTKSSSTGAISKGTFNGLVSDEETTIEREPVIEKFATQEEMIEFFKINIKDKMPAGKRGPNKKKISGGFYKASIRCSPTILHTERVYSERKWGLGEGPCSRSYPCYSNTSDPSTLEWWLIYYLE</sequence>
<name>A0A6C0JB49_9ZZZZ</name>
<accession>A0A6C0JB49</accession>
<dbReference type="AlphaFoldDB" id="A0A6C0JB49"/>
<evidence type="ECO:0000313" key="1">
    <source>
        <dbReference type="EMBL" id="QHU01777.1"/>
    </source>
</evidence>
<reference evidence="1" key="1">
    <citation type="journal article" date="2020" name="Nature">
        <title>Giant virus diversity and host interactions through global metagenomics.</title>
        <authorList>
            <person name="Schulz F."/>
            <person name="Roux S."/>
            <person name="Paez-Espino D."/>
            <person name="Jungbluth S."/>
            <person name="Walsh D.A."/>
            <person name="Denef V.J."/>
            <person name="McMahon K.D."/>
            <person name="Konstantinidis K.T."/>
            <person name="Eloe-Fadrosh E.A."/>
            <person name="Kyrpides N.C."/>
            <person name="Woyke T."/>
        </authorList>
    </citation>
    <scope>NUCLEOTIDE SEQUENCE</scope>
    <source>
        <strain evidence="1">GVMAG-M-3300025874-2</strain>
    </source>
</reference>